<dbReference type="CDD" id="cd06578">
    <property type="entry name" value="HemD"/>
    <property type="match status" value="1"/>
</dbReference>
<dbReference type="GO" id="GO:0004852">
    <property type="term" value="F:uroporphyrinogen-III synthase activity"/>
    <property type="evidence" value="ECO:0007669"/>
    <property type="project" value="UniProtKB-EC"/>
</dbReference>
<dbReference type="GO" id="GO:0006780">
    <property type="term" value="P:uroporphyrinogen III biosynthetic process"/>
    <property type="evidence" value="ECO:0007669"/>
    <property type="project" value="InterPro"/>
</dbReference>
<dbReference type="InterPro" id="IPR039793">
    <property type="entry name" value="UROS/Hem4"/>
</dbReference>
<comment type="catalytic activity">
    <reaction evidence="8">
        <text>hydroxymethylbilane = uroporphyrinogen III + H2O</text>
        <dbReference type="Rhea" id="RHEA:18965"/>
        <dbReference type="ChEBI" id="CHEBI:15377"/>
        <dbReference type="ChEBI" id="CHEBI:57308"/>
        <dbReference type="ChEBI" id="CHEBI:57845"/>
        <dbReference type="EC" id="4.2.1.75"/>
    </reaction>
</comment>
<gene>
    <name evidence="10" type="ORF">MNB_SUP05-4-850</name>
</gene>
<dbReference type="InterPro" id="IPR036108">
    <property type="entry name" value="4pyrrol_syn_uPrphyn_synt_sf"/>
</dbReference>
<reference evidence="10" key="1">
    <citation type="submission" date="2016-10" db="EMBL/GenBank/DDBJ databases">
        <authorList>
            <person name="de Groot N.N."/>
        </authorList>
    </citation>
    <scope>NUCLEOTIDE SEQUENCE</scope>
</reference>
<sequence length="243" mass="27015">MNVLLTRPLSQVKTLEGLVVDSGHTPLLFPTLEVKPIQATLMRNQYDAAIFISANAVEHGLTLFNQVKADKIFTVGVATAKKLDDYQITVDDFPKEKPSSEALLALKSVSKLYAKNVLIFRGKGGRETLKIGLEKNHNQVEYVEVYDRITCEITPNHKVIFNSFLSDNQGVISITSNENLDGLILLATQLNQLGQLKTYPLIVLSQRIKKYALSLGFKQVLVTADISDQAIVSVLEDMDRLDK</sequence>
<evidence type="ECO:0000256" key="7">
    <source>
        <dbReference type="ARBA" id="ARBA00032649"/>
    </source>
</evidence>
<name>A0A1W1DAZ4_9ZZZZ</name>
<comment type="similarity">
    <text evidence="2">Belongs to the uroporphyrinogen-III synthase family.</text>
</comment>
<evidence type="ECO:0000256" key="3">
    <source>
        <dbReference type="ARBA" id="ARBA00013109"/>
    </source>
</evidence>
<evidence type="ECO:0000259" key="9">
    <source>
        <dbReference type="Pfam" id="PF02602"/>
    </source>
</evidence>
<dbReference type="EMBL" id="FPHR01000031">
    <property type="protein sequence ID" value="SFV77680.1"/>
    <property type="molecule type" value="Genomic_DNA"/>
</dbReference>
<evidence type="ECO:0000256" key="6">
    <source>
        <dbReference type="ARBA" id="ARBA00031702"/>
    </source>
</evidence>
<evidence type="ECO:0000256" key="5">
    <source>
        <dbReference type="ARBA" id="ARBA00023244"/>
    </source>
</evidence>
<dbReference type="Pfam" id="PF02602">
    <property type="entry name" value="HEM4"/>
    <property type="match status" value="1"/>
</dbReference>
<evidence type="ECO:0000313" key="10">
    <source>
        <dbReference type="EMBL" id="SFV77680.1"/>
    </source>
</evidence>
<feature type="domain" description="Tetrapyrrole biosynthesis uroporphyrinogen III synthase" evidence="9">
    <location>
        <begin position="16"/>
        <end position="230"/>
    </location>
</feature>
<dbReference type="Gene3D" id="3.40.50.10090">
    <property type="match status" value="2"/>
</dbReference>
<dbReference type="SUPFAM" id="SSF69618">
    <property type="entry name" value="HemD-like"/>
    <property type="match status" value="1"/>
</dbReference>
<dbReference type="AlphaFoldDB" id="A0A1W1DAZ4"/>
<comment type="pathway">
    <text evidence="1">Porphyrin-containing compound metabolism; protoporphyrin-IX biosynthesis; coproporphyrinogen-III from 5-aminolevulinate: step 3/4.</text>
</comment>
<proteinExistence type="inferred from homology"/>
<dbReference type="EC" id="4.2.1.75" evidence="3"/>
<evidence type="ECO:0000256" key="4">
    <source>
        <dbReference type="ARBA" id="ARBA00023239"/>
    </source>
</evidence>
<dbReference type="PANTHER" id="PTHR38042:SF1">
    <property type="entry name" value="UROPORPHYRINOGEN-III SYNTHASE, CHLOROPLASTIC"/>
    <property type="match status" value="1"/>
</dbReference>
<keyword evidence="5" id="KW-0627">Porphyrin biosynthesis</keyword>
<keyword evidence="4 10" id="KW-0456">Lyase</keyword>
<evidence type="ECO:0000256" key="1">
    <source>
        <dbReference type="ARBA" id="ARBA00004772"/>
    </source>
</evidence>
<organism evidence="10">
    <name type="scientific">hydrothermal vent metagenome</name>
    <dbReference type="NCBI Taxonomy" id="652676"/>
    <lineage>
        <taxon>unclassified sequences</taxon>
        <taxon>metagenomes</taxon>
        <taxon>ecological metagenomes</taxon>
    </lineage>
</organism>
<protein>
    <recommendedName>
        <fullName evidence="3">uroporphyrinogen-III synthase</fullName>
        <ecNumber evidence="3">4.2.1.75</ecNumber>
    </recommendedName>
    <alternativeName>
        <fullName evidence="7">Hydroxymethylbilane hydrolyase [cyclizing]</fullName>
    </alternativeName>
    <alternativeName>
        <fullName evidence="6">Uroporphyrinogen-III cosynthase</fullName>
    </alternativeName>
</protein>
<accession>A0A1W1DAZ4</accession>
<dbReference type="InterPro" id="IPR003754">
    <property type="entry name" value="4pyrrol_synth_uPrphyn_synth"/>
</dbReference>
<dbReference type="PANTHER" id="PTHR38042">
    <property type="entry name" value="UROPORPHYRINOGEN-III SYNTHASE, CHLOROPLASTIC"/>
    <property type="match status" value="1"/>
</dbReference>
<evidence type="ECO:0000256" key="2">
    <source>
        <dbReference type="ARBA" id="ARBA00008133"/>
    </source>
</evidence>
<evidence type="ECO:0000256" key="8">
    <source>
        <dbReference type="ARBA" id="ARBA00048617"/>
    </source>
</evidence>